<proteinExistence type="predicted"/>
<dbReference type="AlphaFoldDB" id="A0A0C3G563"/>
<accession>A0A0C3G563</accession>
<dbReference type="InterPro" id="IPR000719">
    <property type="entry name" value="Prot_kinase_dom"/>
</dbReference>
<dbReference type="GO" id="GO:0005524">
    <property type="term" value="F:ATP binding"/>
    <property type="evidence" value="ECO:0007669"/>
    <property type="project" value="InterPro"/>
</dbReference>
<dbReference type="PROSITE" id="PS50011">
    <property type="entry name" value="PROTEIN_KINASE_DOM"/>
    <property type="match status" value="1"/>
</dbReference>
<feature type="domain" description="Protein kinase" evidence="1">
    <location>
        <begin position="42"/>
        <end position="306"/>
    </location>
</feature>
<name>A0A0C3G563_PILCF</name>
<organism evidence="2 3">
    <name type="scientific">Piloderma croceum (strain F 1598)</name>
    <dbReference type="NCBI Taxonomy" id="765440"/>
    <lineage>
        <taxon>Eukaryota</taxon>
        <taxon>Fungi</taxon>
        <taxon>Dikarya</taxon>
        <taxon>Basidiomycota</taxon>
        <taxon>Agaricomycotina</taxon>
        <taxon>Agaricomycetes</taxon>
        <taxon>Agaricomycetidae</taxon>
        <taxon>Atheliales</taxon>
        <taxon>Atheliaceae</taxon>
        <taxon>Piloderma</taxon>
    </lineage>
</organism>
<dbReference type="Gene3D" id="1.10.510.10">
    <property type="entry name" value="Transferase(Phosphotransferase) domain 1"/>
    <property type="match status" value="1"/>
</dbReference>
<dbReference type="Proteomes" id="UP000054166">
    <property type="component" value="Unassembled WGS sequence"/>
</dbReference>
<dbReference type="OrthoDB" id="4062651at2759"/>
<dbReference type="SUPFAM" id="SSF56112">
    <property type="entry name" value="Protein kinase-like (PK-like)"/>
    <property type="match status" value="1"/>
</dbReference>
<dbReference type="InParanoid" id="A0A0C3G563"/>
<dbReference type="InterPro" id="IPR011009">
    <property type="entry name" value="Kinase-like_dom_sf"/>
</dbReference>
<gene>
    <name evidence="2" type="ORF">PILCRDRAFT_5422</name>
</gene>
<dbReference type="EMBL" id="KN832984">
    <property type="protein sequence ID" value="KIM85776.1"/>
    <property type="molecule type" value="Genomic_DNA"/>
</dbReference>
<keyword evidence="3" id="KW-1185">Reference proteome</keyword>
<reference evidence="3" key="2">
    <citation type="submission" date="2015-01" db="EMBL/GenBank/DDBJ databases">
        <title>Evolutionary Origins and Diversification of the Mycorrhizal Mutualists.</title>
        <authorList>
            <consortium name="DOE Joint Genome Institute"/>
            <consortium name="Mycorrhizal Genomics Consortium"/>
            <person name="Kohler A."/>
            <person name="Kuo A."/>
            <person name="Nagy L.G."/>
            <person name="Floudas D."/>
            <person name="Copeland A."/>
            <person name="Barry K.W."/>
            <person name="Cichocki N."/>
            <person name="Veneault-Fourrey C."/>
            <person name="LaButti K."/>
            <person name="Lindquist E.A."/>
            <person name="Lipzen A."/>
            <person name="Lundell T."/>
            <person name="Morin E."/>
            <person name="Murat C."/>
            <person name="Riley R."/>
            <person name="Ohm R."/>
            <person name="Sun H."/>
            <person name="Tunlid A."/>
            <person name="Henrissat B."/>
            <person name="Grigoriev I.V."/>
            <person name="Hibbett D.S."/>
            <person name="Martin F."/>
        </authorList>
    </citation>
    <scope>NUCLEOTIDE SEQUENCE [LARGE SCALE GENOMIC DNA]</scope>
    <source>
        <strain evidence="3">F 1598</strain>
    </source>
</reference>
<sequence>MSLPSTVTIQPSHSYTISASPVQNAGLNQSSRWFMPSGKLLIDQFSLVNPGGYADIYKSKTSILCNDGLTRHLGLKVFRVADNSRRLKQIISVINDLVNQYLVMDLHHHNICPIEIVDVTAAFYAIVMPCEQINSGHRHRNRTEVSPFRWFNSWQPLPSRHPFSQVLFLTLRHLKENILVTDCGRACLTDVGINILAVWGFCDGFNPVPSAWSYKAPEELLLGTRDKRSNVYSLACTIYALYIANPPFQSLRYPHLHGLVRMIDIGHLQLIKPPVGICEDLWCLLNACWDKDPAGCPTMVQVERQL</sequence>
<dbReference type="HOGENOM" id="CLU_000288_7_4_1"/>
<protein>
    <recommendedName>
        <fullName evidence="1">Protein kinase domain-containing protein</fullName>
    </recommendedName>
</protein>
<dbReference type="GO" id="GO:0004672">
    <property type="term" value="F:protein kinase activity"/>
    <property type="evidence" value="ECO:0007669"/>
    <property type="project" value="InterPro"/>
</dbReference>
<evidence type="ECO:0000313" key="3">
    <source>
        <dbReference type="Proteomes" id="UP000054166"/>
    </source>
</evidence>
<reference evidence="2 3" key="1">
    <citation type="submission" date="2014-04" db="EMBL/GenBank/DDBJ databases">
        <authorList>
            <consortium name="DOE Joint Genome Institute"/>
            <person name="Kuo A."/>
            <person name="Tarkka M."/>
            <person name="Buscot F."/>
            <person name="Kohler A."/>
            <person name="Nagy L.G."/>
            <person name="Floudas D."/>
            <person name="Copeland A."/>
            <person name="Barry K.W."/>
            <person name="Cichocki N."/>
            <person name="Veneault-Fourrey C."/>
            <person name="LaButti K."/>
            <person name="Lindquist E.A."/>
            <person name="Lipzen A."/>
            <person name="Lundell T."/>
            <person name="Morin E."/>
            <person name="Murat C."/>
            <person name="Sun H."/>
            <person name="Tunlid A."/>
            <person name="Henrissat B."/>
            <person name="Grigoriev I.V."/>
            <person name="Hibbett D.S."/>
            <person name="Martin F."/>
            <person name="Nordberg H.P."/>
            <person name="Cantor M.N."/>
            <person name="Hua S.X."/>
        </authorList>
    </citation>
    <scope>NUCLEOTIDE SEQUENCE [LARGE SCALE GENOMIC DNA]</scope>
    <source>
        <strain evidence="2 3">F 1598</strain>
    </source>
</reference>
<evidence type="ECO:0000313" key="2">
    <source>
        <dbReference type="EMBL" id="KIM85776.1"/>
    </source>
</evidence>
<evidence type="ECO:0000259" key="1">
    <source>
        <dbReference type="PROSITE" id="PS50011"/>
    </source>
</evidence>